<dbReference type="InterPro" id="IPR025405">
    <property type="entry name" value="DUF4131"/>
</dbReference>
<protein>
    <submittedName>
        <fullName evidence="8">DNA internalization-related competence protein ComEC/Rec2</fullName>
    </submittedName>
</protein>
<dbReference type="GO" id="GO:0005886">
    <property type="term" value="C:plasma membrane"/>
    <property type="evidence" value="ECO:0007669"/>
    <property type="project" value="UniProtKB-SubCell"/>
</dbReference>
<feature type="transmembrane region" description="Helical" evidence="6">
    <location>
        <begin position="374"/>
        <end position="400"/>
    </location>
</feature>
<evidence type="ECO:0000256" key="5">
    <source>
        <dbReference type="ARBA" id="ARBA00023136"/>
    </source>
</evidence>
<dbReference type="AlphaFoldDB" id="A0A1F4T792"/>
<gene>
    <name evidence="8" type="ORF">A3K49_03055</name>
</gene>
<dbReference type="InterPro" id="IPR001279">
    <property type="entry name" value="Metallo-B-lactamas"/>
</dbReference>
<dbReference type="InterPro" id="IPR052159">
    <property type="entry name" value="Competence_DNA_uptake"/>
</dbReference>
<dbReference type="Proteomes" id="UP000178602">
    <property type="component" value="Unassembled WGS sequence"/>
</dbReference>
<dbReference type="PANTHER" id="PTHR30619:SF7">
    <property type="entry name" value="BETA-LACTAMASE DOMAIN PROTEIN"/>
    <property type="match status" value="1"/>
</dbReference>
<dbReference type="Pfam" id="PF00753">
    <property type="entry name" value="Lactamase_B"/>
    <property type="match status" value="1"/>
</dbReference>
<feature type="domain" description="Metallo-beta-lactamase" evidence="7">
    <location>
        <begin position="492"/>
        <end position="695"/>
    </location>
</feature>
<dbReference type="PANTHER" id="PTHR30619">
    <property type="entry name" value="DNA INTERNALIZATION/COMPETENCE PROTEIN COMEC/REC2"/>
    <property type="match status" value="1"/>
</dbReference>
<feature type="transmembrane region" description="Helical" evidence="6">
    <location>
        <begin position="29"/>
        <end position="62"/>
    </location>
</feature>
<dbReference type="Pfam" id="PF13567">
    <property type="entry name" value="DUF4131"/>
    <property type="match status" value="1"/>
</dbReference>
<dbReference type="NCBIfam" id="TIGR00361">
    <property type="entry name" value="ComEC_Rec2"/>
    <property type="match status" value="1"/>
</dbReference>
<evidence type="ECO:0000313" key="8">
    <source>
        <dbReference type="EMBL" id="OGC27963.1"/>
    </source>
</evidence>
<name>A0A1F4T792_UNCSA</name>
<feature type="transmembrane region" description="Helical" evidence="6">
    <location>
        <begin position="431"/>
        <end position="451"/>
    </location>
</feature>
<evidence type="ECO:0000256" key="3">
    <source>
        <dbReference type="ARBA" id="ARBA00022692"/>
    </source>
</evidence>
<organism evidence="8 9">
    <name type="scientific">candidate division WOR-1 bacterium RIFOXYC12_FULL_54_18</name>
    <dbReference type="NCBI Taxonomy" id="1802584"/>
    <lineage>
        <taxon>Bacteria</taxon>
        <taxon>Bacillati</taxon>
        <taxon>Saganbacteria</taxon>
    </lineage>
</organism>
<evidence type="ECO:0000259" key="7">
    <source>
        <dbReference type="SMART" id="SM00849"/>
    </source>
</evidence>
<feature type="transmembrane region" description="Helical" evidence="6">
    <location>
        <begin position="242"/>
        <end position="268"/>
    </location>
</feature>
<dbReference type="SMART" id="SM00849">
    <property type="entry name" value="Lactamase_B"/>
    <property type="match status" value="1"/>
</dbReference>
<evidence type="ECO:0000256" key="6">
    <source>
        <dbReference type="SAM" id="Phobius"/>
    </source>
</evidence>
<feature type="transmembrane region" description="Helical" evidence="6">
    <location>
        <begin position="214"/>
        <end position="236"/>
    </location>
</feature>
<evidence type="ECO:0000256" key="4">
    <source>
        <dbReference type="ARBA" id="ARBA00022989"/>
    </source>
</evidence>
<dbReference type="EMBL" id="MEUG01000001">
    <property type="protein sequence ID" value="OGC27963.1"/>
    <property type="molecule type" value="Genomic_DNA"/>
</dbReference>
<evidence type="ECO:0000256" key="1">
    <source>
        <dbReference type="ARBA" id="ARBA00004651"/>
    </source>
</evidence>
<sequence>MLSPIVLLTAAYALGIALGQYIPPPLPFYLLLLFVGLAVIAIIIKIKIGRLLLVIFLLFGLLQSRAPQADPLGCFVETDFLTVQGEVAGKPNVSGEKVYFPFTVIRANENKIRQDILVFLRAGKPIEYGDKLELRGRLSRPEKLLLFSVTHCRKLGSGGNWWNKVAFYFSDRFNDVLVQILPLKEASLLGSVLLGSSVSPLDPEVKEEYRKAGLIHLLVVSGTQVSILIGVCLSLAKICRFPVWLSVAVATIFNLLLVVVTGGGASILRAAIMGEIALVGQLFDREKEFSTALALSALILLLFDPNYLFDLGFQLSFLATWSLFFLVPPLTESLPEKIPGRELFALSIGPLLATTPLIVYNFNQFSLAGIISNFIVLPWIETLVVFGFSTAMIGFIFLPLAKVLGGTLWLGLAFLDLIAKAIAALPAGSAYVRQVPFIWLAVYYLVLLNLIKRLATREGIKRAVFLFIIVFFLPLFIGGEKGLVVTFIDVGQGDAAFIECPNGRKILIDGGGEESDKGRGYDRIGKMVLLPFLRKQGVNKLDLVIATHPHADHIGGLNEVLRSVKVDNLIDNGEVLNSPAYRRFQELIALNKIRRVVGRVGMTLNLGEVNAKILWPSDLDGTVNGNSIVLRLAYGATSFLFTGDLDDQSEARLLGRGENLRSTILKVGHHGSATSTSDEFLAAVSPKEAVISVGKRNRYGHPSKKALAKLAPLGLLMTKDVGAVTIRSDGRGYSIATERPCRSARNSRPPD</sequence>
<feature type="transmembrane region" description="Helical" evidence="6">
    <location>
        <begin position="343"/>
        <end position="362"/>
    </location>
</feature>
<dbReference type="Gene3D" id="3.60.15.10">
    <property type="entry name" value="Ribonuclease Z/Hydroxyacylglutathione hydrolase-like"/>
    <property type="match status" value="1"/>
</dbReference>
<keyword evidence="4 6" id="KW-1133">Transmembrane helix</keyword>
<dbReference type="CDD" id="cd07731">
    <property type="entry name" value="ComA-like_MBL-fold"/>
    <property type="match status" value="1"/>
</dbReference>
<dbReference type="NCBIfam" id="TIGR00360">
    <property type="entry name" value="ComEC_N-term"/>
    <property type="match status" value="1"/>
</dbReference>
<dbReference type="InterPro" id="IPR035681">
    <property type="entry name" value="ComA-like_MBL"/>
</dbReference>
<comment type="caution">
    <text evidence="8">The sequence shown here is derived from an EMBL/GenBank/DDBJ whole genome shotgun (WGS) entry which is preliminary data.</text>
</comment>
<dbReference type="Pfam" id="PF03772">
    <property type="entry name" value="Competence"/>
    <property type="match status" value="1"/>
</dbReference>
<keyword evidence="5 6" id="KW-0472">Membrane</keyword>
<comment type="subcellular location">
    <subcellularLocation>
        <location evidence="1">Cell membrane</location>
        <topology evidence="1">Multi-pass membrane protein</topology>
    </subcellularLocation>
</comment>
<keyword evidence="3 6" id="KW-0812">Transmembrane</keyword>
<dbReference type="InterPro" id="IPR004797">
    <property type="entry name" value="Competence_ComEC/Rec2"/>
</dbReference>
<dbReference type="SUPFAM" id="SSF56281">
    <property type="entry name" value="Metallo-hydrolase/oxidoreductase"/>
    <property type="match status" value="1"/>
</dbReference>
<dbReference type="InterPro" id="IPR036866">
    <property type="entry name" value="RibonucZ/Hydroxyglut_hydro"/>
</dbReference>
<keyword evidence="2" id="KW-1003">Cell membrane</keyword>
<proteinExistence type="predicted"/>
<feature type="transmembrane region" description="Helical" evidence="6">
    <location>
        <begin position="463"/>
        <end position="479"/>
    </location>
</feature>
<reference evidence="8 9" key="1">
    <citation type="journal article" date="2016" name="Nat. Commun.">
        <title>Thousands of microbial genomes shed light on interconnected biogeochemical processes in an aquifer system.</title>
        <authorList>
            <person name="Anantharaman K."/>
            <person name="Brown C.T."/>
            <person name="Hug L.A."/>
            <person name="Sharon I."/>
            <person name="Castelle C.J."/>
            <person name="Probst A.J."/>
            <person name="Thomas B.C."/>
            <person name="Singh A."/>
            <person name="Wilkins M.J."/>
            <person name="Karaoz U."/>
            <person name="Brodie E.L."/>
            <person name="Williams K.H."/>
            <person name="Hubbard S.S."/>
            <person name="Banfield J.F."/>
        </authorList>
    </citation>
    <scope>NUCLEOTIDE SEQUENCE [LARGE SCALE GENOMIC DNA]</scope>
</reference>
<feature type="transmembrane region" description="Helical" evidence="6">
    <location>
        <begin position="313"/>
        <end position="331"/>
    </location>
</feature>
<feature type="transmembrane region" description="Helical" evidence="6">
    <location>
        <begin position="289"/>
        <end position="307"/>
    </location>
</feature>
<dbReference type="InterPro" id="IPR004477">
    <property type="entry name" value="ComEC_N"/>
</dbReference>
<evidence type="ECO:0000313" key="9">
    <source>
        <dbReference type="Proteomes" id="UP000178602"/>
    </source>
</evidence>
<dbReference type="GO" id="GO:0030420">
    <property type="term" value="P:establishment of competence for transformation"/>
    <property type="evidence" value="ECO:0007669"/>
    <property type="project" value="InterPro"/>
</dbReference>
<evidence type="ECO:0000256" key="2">
    <source>
        <dbReference type="ARBA" id="ARBA00022475"/>
    </source>
</evidence>
<accession>A0A1F4T792</accession>